<keyword evidence="5" id="KW-0408">Iron</keyword>
<evidence type="ECO:0000313" key="9">
    <source>
        <dbReference type="Proteomes" id="UP000075714"/>
    </source>
</evidence>
<name>A0A150GR56_GONPE</name>
<feature type="transmembrane region" description="Helical" evidence="7">
    <location>
        <begin position="191"/>
        <end position="211"/>
    </location>
</feature>
<keyword evidence="6 7" id="KW-0472">Membrane</keyword>
<evidence type="ECO:0000256" key="4">
    <source>
        <dbReference type="ARBA" id="ARBA00023002"/>
    </source>
</evidence>
<keyword evidence="3 7" id="KW-1133">Transmembrane helix</keyword>
<dbReference type="AlphaFoldDB" id="A0A150GR56"/>
<dbReference type="GO" id="GO:0016491">
    <property type="term" value="F:oxidoreductase activity"/>
    <property type="evidence" value="ECO:0007669"/>
    <property type="project" value="UniProtKB-KW"/>
</dbReference>
<keyword evidence="4" id="KW-0560">Oxidoreductase</keyword>
<evidence type="ECO:0008006" key="10">
    <source>
        <dbReference type="Google" id="ProtNLM"/>
    </source>
</evidence>
<dbReference type="Proteomes" id="UP000075714">
    <property type="component" value="Unassembled WGS sequence"/>
</dbReference>
<comment type="subcellular location">
    <subcellularLocation>
        <location evidence="1">Endomembrane system</location>
        <topology evidence="1">Multi-pass membrane protein</topology>
    </subcellularLocation>
</comment>
<comment type="caution">
    <text evidence="8">The sequence shown here is derived from an EMBL/GenBank/DDBJ whole genome shotgun (WGS) entry which is preliminary data.</text>
</comment>
<evidence type="ECO:0000256" key="7">
    <source>
        <dbReference type="SAM" id="Phobius"/>
    </source>
</evidence>
<dbReference type="InterPro" id="IPR033885">
    <property type="entry name" value="AlkB/XylM"/>
</dbReference>
<dbReference type="OrthoDB" id="548508at2759"/>
<reference evidence="9" key="1">
    <citation type="journal article" date="2016" name="Nat. Commun.">
        <title>The Gonium pectorale genome demonstrates co-option of cell cycle regulation during the evolution of multicellularity.</title>
        <authorList>
            <person name="Hanschen E.R."/>
            <person name="Marriage T.N."/>
            <person name="Ferris P.J."/>
            <person name="Hamaji T."/>
            <person name="Toyoda A."/>
            <person name="Fujiyama A."/>
            <person name="Neme R."/>
            <person name="Noguchi H."/>
            <person name="Minakuchi Y."/>
            <person name="Suzuki M."/>
            <person name="Kawai-Toyooka H."/>
            <person name="Smith D.R."/>
            <person name="Sparks H."/>
            <person name="Anderson J."/>
            <person name="Bakaric R."/>
            <person name="Luria V."/>
            <person name="Karger A."/>
            <person name="Kirschner M.W."/>
            <person name="Durand P.M."/>
            <person name="Michod R.E."/>
            <person name="Nozaki H."/>
            <person name="Olson B.J."/>
        </authorList>
    </citation>
    <scope>NUCLEOTIDE SEQUENCE [LARGE SCALE GENOMIC DNA]</scope>
    <source>
        <strain evidence="9">NIES-2863</strain>
    </source>
</reference>
<proteinExistence type="predicted"/>
<organism evidence="8 9">
    <name type="scientific">Gonium pectorale</name>
    <name type="common">Green alga</name>
    <dbReference type="NCBI Taxonomy" id="33097"/>
    <lineage>
        <taxon>Eukaryota</taxon>
        <taxon>Viridiplantae</taxon>
        <taxon>Chlorophyta</taxon>
        <taxon>core chlorophytes</taxon>
        <taxon>Chlorophyceae</taxon>
        <taxon>CS clade</taxon>
        <taxon>Chlamydomonadales</taxon>
        <taxon>Volvocaceae</taxon>
        <taxon>Gonium</taxon>
    </lineage>
</organism>
<dbReference type="PANTHER" id="PTHR38674:SF1">
    <property type="entry name" value="ALKANE 1-MONOOXYGENASE 1"/>
    <property type="match status" value="1"/>
</dbReference>
<feature type="transmembrane region" description="Helical" evidence="7">
    <location>
        <begin position="115"/>
        <end position="132"/>
    </location>
</feature>
<sequence>MQAFASGAEPWVKCLIAGSGPLLLHGLGPLLDFLAGERPPEPLPSGTKSSPPDSLSARLVPTLTVLAHLAVAAAAYAAVATAPVQPLLLGLMTVTLGISAVGCQAAAHELIHSRNPVHLAVAAVFLTLYWWYPYYRAHHQHHLTVCTPSDYTSAHKGRDVYSYTLQYIPGTYSEVALTAGLFLAFGPLATAAHLGASFILLTYMSVFDYVLHYGLSRPEMPGSGGRRFMHVTDYNSWSSLYPVENAMLFRVLYHGDHHIVGNKSYAWLRPSASAPTFPMPINLLAMATFVPPLWSAVMDKRADEINRKNLEHLGLVTRP</sequence>
<dbReference type="GO" id="GO:0012505">
    <property type="term" value="C:endomembrane system"/>
    <property type="evidence" value="ECO:0007669"/>
    <property type="project" value="UniProtKB-SubCell"/>
</dbReference>
<evidence type="ECO:0000313" key="8">
    <source>
        <dbReference type="EMBL" id="KXZ52319.1"/>
    </source>
</evidence>
<evidence type="ECO:0000256" key="2">
    <source>
        <dbReference type="ARBA" id="ARBA00022692"/>
    </source>
</evidence>
<feature type="transmembrane region" description="Helical" evidence="7">
    <location>
        <begin position="84"/>
        <end position="103"/>
    </location>
</feature>
<feature type="transmembrane region" description="Helical" evidence="7">
    <location>
        <begin position="59"/>
        <end position="78"/>
    </location>
</feature>
<dbReference type="PANTHER" id="PTHR38674">
    <property type="entry name" value="ALKANE 1-MONOOXYGENASE 1"/>
    <property type="match status" value="1"/>
</dbReference>
<keyword evidence="2 7" id="KW-0812">Transmembrane</keyword>
<protein>
    <recommendedName>
        <fullName evidence="10">Fatty acid desaturase domain-containing protein</fullName>
    </recommendedName>
</protein>
<accession>A0A150GR56</accession>
<evidence type="ECO:0000256" key="3">
    <source>
        <dbReference type="ARBA" id="ARBA00022989"/>
    </source>
</evidence>
<evidence type="ECO:0000256" key="6">
    <source>
        <dbReference type="ARBA" id="ARBA00023136"/>
    </source>
</evidence>
<keyword evidence="9" id="KW-1185">Reference proteome</keyword>
<gene>
    <name evidence="8" type="ORF">GPECTOR_10g951</name>
</gene>
<evidence type="ECO:0000256" key="5">
    <source>
        <dbReference type="ARBA" id="ARBA00023004"/>
    </source>
</evidence>
<evidence type="ECO:0000256" key="1">
    <source>
        <dbReference type="ARBA" id="ARBA00004127"/>
    </source>
</evidence>
<dbReference type="EMBL" id="LSYV01000011">
    <property type="protein sequence ID" value="KXZ52319.1"/>
    <property type="molecule type" value="Genomic_DNA"/>
</dbReference>